<comment type="subcellular location">
    <subcellularLocation>
        <location evidence="1">Membrane</location>
        <topology evidence="1">Multi-pass membrane protein</topology>
    </subcellularLocation>
</comment>
<evidence type="ECO:0000256" key="9">
    <source>
        <dbReference type="SAM" id="MobiDB-lite"/>
    </source>
</evidence>
<sequence>MSVLGSTRSCCIHTSLVSKKLVIFVISHVGLCFLVAVYAVLGAFMFRAIEYPEEQKFQGHIANDTWKLVHRLYEYIEKSEVIREADLKREAHKLYKEYEQKLVFAVNYEGYDEKNLDNENKLKFQWTFSGALLYSITVFTTIGYGHICPKTPLGRGLTIVYATFGIPLMLLCLANIAESLAQVFTFLYFKVCCAYCRWQAERHRVKCQSLTLRYHPNAPVNVRRVHSGRAATRRFNSMLARNASLSIRGGRFPGGGGDTKSIRSWKSFHTDKGGIRKSSVGKLPLTQQEELLLKKNTFLRGRVQKRHIAVANLNGGEPYLIGEIPPPSPIVIKMPSSMSSSSCSYEKRKQKSGGPRSAATTFGLGKCCRQKGGGGSGGQWTTKSILSQNRSSPQPSQKYPVMTEEEESEELLANEGESSMKPSRSLQQVPLLRNQSLKIGPPNKKFSTPANVGSLIRNKRLIQKSGKNDENNKPSTPLPNRQQLPKIRVFNNNTNKEEFILINNKQNELAAIQSNDEEDGQNENEYINEKEELKKKKYPLNLNENEEEEEEELNNLENKNNIKIFSNQINNNNKQTSSIISRPDSTTVTELSIVRSLSQKEQSDGGGSSNKRLEIRSLRSDSESLQSRSRRIGIGPGTIPSNTSMAGGGIHREKMPVSVGIITVILFIAGGAVLFSIWEDWNFFDGAYYSFITLSTIGFGDIVPGQSLDEGSQEKLIVCALYLLFGMALIAMCFKLMQDDVVQKARWLGQRIGIIVHEDFGSDESEFDEDIIIGEEEDFGGLFRTNEGDEILMEEINEDLIINNEIKKPLKRKIILEENNELIEDNEIVDEEDLLSVKTDQEKRTVSTSSSAAGNNSPKHNTKHQRRQPQQKKRGCPTGKTRKTIPTQNIISNNKLRKKIH</sequence>
<keyword evidence="3 8" id="KW-0812">Transmembrane</keyword>
<protein>
    <submittedName>
        <fullName evidence="13">Potassium channel domain-containing protein</fullName>
    </submittedName>
</protein>
<feature type="compositionally biased region" description="Basic and acidic residues" evidence="9">
    <location>
        <begin position="611"/>
        <end position="622"/>
    </location>
</feature>
<evidence type="ECO:0000259" key="11">
    <source>
        <dbReference type="Pfam" id="PF07885"/>
    </source>
</evidence>
<dbReference type="GO" id="GO:0022841">
    <property type="term" value="F:potassium ion leak channel activity"/>
    <property type="evidence" value="ECO:0007669"/>
    <property type="project" value="TreeGrafter"/>
</dbReference>
<feature type="transmembrane region" description="Helical" evidence="10">
    <location>
        <begin position="21"/>
        <end position="46"/>
    </location>
</feature>
<dbReference type="InterPro" id="IPR003280">
    <property type="entry name" value="2pore_dom_K_chnl"/>
</dbReference>
<dbReference type="PANTHER" id="PTHR11003:SF337">
    <property type="entry name" value="POTASSIUM CHANNEL DOMAIN-CONTAINING PROTEIN"/>
    <property type="match status" value="1"/>
</dbReference>
<keyword evidence="5 8" id="KW-0406">Ion transport</keyword>
<feature type="region of interest" description="Disordered" evidence="9">
    <location>
        <begin position="596"/>
        <end position="647"/>
    </location>
</feature>
<feature type="domain" description="Potassium channel" evidence="11">
    <location>
        <begin position="123"/>
        <end position="180"/>
    </location>
</feature>
<dbReference type="InterPro" id="IPR013099">
    <property type="entry name" value="K_chnl_dom"/>
</dbReference>
<keyword evidence="7 8" id="KW-0407">Ion channel</keyword>
<comment type="similarity">
    <text evidence="8">Belongs to the two pore domain potassium channel (TC 1.A.1.8) family.</text>
</comment>
<feature type="transmembrane region" description="Helical" evidence="10">
    <location>
        <begin position="716"/>
        <end position="737"/>
    </location>
</feature>
<feature type="region of interest" description="Disordered" evidence="9">
    <location>
        <begin position="335"/>
        <end position="482"/>
    </location>
</feature>
<accession>A0A1I8AY44</accession>
<feature type="compositionally biased region" description="Polar residues" evidence="9">
    <location>
        <begin position="473"/>
        <end position="482"/>
    </location>
</feature>
<reference evidence="13" key="1">
    <citation type="submission" date="2016-11" db="UniProtKB">
        <authorList>
            <consortium name="WormBaseParasite"/>
        </authorList>
    </citation>
    <scope>IDENTIFICATION</scope>
</reference>
<evidence type="ECO:0000313" key="13">
    <source>
        <dbReference type="WBParaSite" id="MhA1_Contig1032.frz3.gene27"/>
    </source>
</evidence>
<dbReference type="GO" id="GO:0005886">
    <property type="term" value="C:plasma membrane"/>
    <property type="evidence" value="ECO:0007669"/>
    <property type="project" value="TreeGrafter"/>
</dbReference>
<dbReference type="FunFam" id="1.10.287.70:FF:000265">
    <property type="entry name" value="TWiK family of potassium channels"/>
    <property type="match status" value="1"/>
</dbReference>
<feature type="compositionally biased region" description="Polar residues" evidence="9">
    <location>
        <begin position="420"/>
        <end position="437"/>
    </location>
</feature>
<dbReference type="WBParaSite" id="MhA1_Contig1032.frz3.gene27">
    <property type="protein sequence ID" value="MhA1_Contig1032.frz3.gene27"/>
    <property type="gene ID" value="MhA1_Contig1032.frz3.gene27"/>
</dbReference>
<dbReference type="AlphaFoldDB" id="A0A1I8AY44"/>
<feature type="transmembrane region" description="Helical" evidence="10">
    <location>
        <begin position="159"/>
        <end position="177"/>
    </location>
</feature>
<dbReference type="OMA" id="SPAREYK"/>
<feature type="domain" description="Potassium channel" evidence="11">
    <location>
        <begin position="663"/>
        <end position="739"/>
    </location>
</feature>
<feature type="transmembrane region" description="Helical" evidence="10">
    <location>
        <begin position="126"/>
        <end position="147"/>
    </location>
</feature>
<keyword evidence="4 10" id="KW-1133">Transmembrane helix</keyword>
<evidence type="ECO:0000256" key="8">
    <source>
        <dbReference type="RuleBase" id="RU003857"/>
    </source>
</evidence>
<keyword evidence="2 8" id="KW-0813">Transport</keyword>
<feature type="transmembrane region" description="Helical" evidence="10">
    <location>
        <begin position="655"/>
        <end position="675"/>
    </location>
</feature>
<feature type="compositionally biased region" description="Acidic residues" evidence="9">
    <location>
        <begin position="403"/>
        <end position="412"/>
    </location>
</feature>
<evidence type="ECO:0000256" key="7">
    <source>
        <dbReference type="ARBA" id="ARBA00023303"/>
    </source>
</evidence>
<evidence type="ECO:0000256" key="5">
    <source>
        <dbReference type="ARBA" id="ARBA00023065"/>
    </source>
</evidence>
<feature type="compositionally biased region" description="Basic residues" evidence="9">
    <location>
        <begin position="860"/>
        <end position="883"/>
    </location>
</feature>
<dbReference type="Gene3D" id="1.10.287.70">
    <property type="match status" value="2"/>
</dbReference>
<evidence type="ECO:0000256" key="4">
    <source>
        <dbReference type="ARBA" id="ARBA00022989"/>
    </source>
</evidence>
<keyword evidence="12" id="KW-1185">Reference proteome</keyword>
<evidence type="ECO:0000256" key="1">
    <source>
        <dbReference type="ARBA" id="ARBA00004141"/>
    </source>
</evidence>
<dbReference type="GO" id="GO:0015271">
    <property type="term" value="F:outward rectifier potassium channel activity"/>
    <property type="evidence" value="ECO:0007669"/>
    <property type="project" value="TreeGrafter"/>
</dbReference>
<proteinExistence type="inferred from homology"/>
<name>A0A1I8AY44_MELHA</name>
<organism evidence="12 13">
    <name type="scientific">Meloidogyne hapla</name>
    <name type="common">Root-knot nematode worm</name>
    <dbReference type="NCBI Taxonomy" id="6305"/>
    <lineage>
        <taxon>Eukaryota</taxon>
        <taxon>Metazoa</taxon>
        <taxon>Ecdysozoa</taxon>
        <taxon>Nematoda</taxon>
        <taxon>Chromadorea</taxon>
        <taxon>Rhabditida</taxon>
        <taxon>Tylenchina</taxon>
        <taxon>Tylenchomorpha</taxon>
        <taxon>Tylenchoidea</taxon>
        <taxon>Meloidogynidae</taxon>
        <taxon>Meloidogyninae</taxon>
        <taxon>Meloidogyne</taxon>
    </lineage>
</organism>
<evidence type="ECO:0000256" key="3">
    <source>
        <dbReference type="ARBA" id="ARBA00022692"/>
    </source>
</evidence>
<evidence type="ECO:0000256" key="6">
    <source>
        <dbReference type="ARBA" id="ARBA00023136"/>
    </source>
</evidence>
<feature type="compositionally biased region" description="Polar residues" evidence="9">
    <location>
        <begin position="380"/>
        <end position="397"/>
    </location>
</feature>
<feature type="compositionally biased region" description="Polar residues" evidence="9">
    <location>
        <begin position="884"/>
        <end position="894"/>
    </location>
</feature>
<feature type="transmembrane region" description="Helical" evidence="10">
    <location>
        <begin position="687"/>
        <end position="704"/>
    </location>
</feature>
<dbReference type="Pfam" id="PF07885">
    <property type="entry name" value="Ion_trans_2"/>
    <property type="match status" value="2"/>
</dbReference>
<dbReference type="PANTHER" id="PTHR11003">
    <property type="entry name" value="POTASSIUM CHANNEL, SUBFAMILY K"/>
    <property type="match status" value="1"/>
</dbReference>
<evidence type="ECO:0000256" key="10">
    <source>
        <dbReference type="SAM" id="Phobius"/>
    </source>
</evidence>
<evidence type="ECO:0000256" key="2">
    <source>
        <dbReference type="ARBA" id="ARBA00022448"/>
    </source>
</evidence>
<dbReference type="PRINTS" id="PR01333">
    <property type="entry name" value="2POREKCHANEL"/>
</dbReference>
<evidence type="ECO:0000313" key="12">
    <source>
        <dbReference type="Proteomes" id="UP000095281"/>
    </source>
</evidence>
<dbReference type="Proteomes" id="UP000095281">
    <property type="component" value="Unplaced"/>
</dbReference>
<dbReference type="SUPFAM" id="SSF81324">
    <property type="entry name" value="Voltage-gated potassium channels"/>
    <property type="match status" value="2"/>
</dbReference>
<feature type="compositionally biased region" description="Low complexity" evidence="9">
    <location>
        <begin position="335"/>
        <end position="344"/>
    </location>
</feature>
<dbReference type="GO" id="GO:0030322">
    <property type="term" value="P:stabilization of membrane potential"/>
    <property type="evidence" value="ECO:0007669"/>
    <property type="project" value="TreeGrafter"/>
</dbReference>
<feature type="compositionally biased region" description="Polar residues" evidence="9">
    <location>
        <begin position="846"/>
        <end position="859"/>
    </location>
</feature>
<feature type="region of interest" description="Disordered" evidence="9">
    <location>
        <begin position="839"/>
        <end position="901"/>
    </location>
</feature>
<keyword evidence="6 10" id="KW-0472">Membrane</keyword>